<evidence type="ECO:0000313" key="2">
    <source>
        <dbReference type="EMBL" id="ACR35097.1"/>
    </source>
</evidence>
<name>C4J1P7_MAIZE</name>
<reference evidence="2" key="2">
    <citation type="submission" date="2012-06" db="EMBL/GenBank/DDBJ databases">
        <authorList>
            <person name="Yu Y."/>
            <person name="Currie J."/>
            <person name="Lomeli R."/>
            <person name="Angelova A."/>
            <person name="Collura K."/>
            <person name="Wissotski M."/>
            <person name="Campos D."/>
            <person name="Kudrna D."/>
            <person name="Golser W."/>
            <person name="Ashely E."/>
            <person name="Descour A."/>
            <person name="Fernandes J."/>
            <person name="Soderlund C."/>
            <person name="Walbot V."/>
        </authorList>
    </citation>
    <scope>NUCLEOTIDE SEQUENCE</scope>
    <source>
        <strain evidence="2">B73</strain>
    </source>
</reference>
<dbReference type="EMBL" id="BT084744">
    <property type="protein sequence ID" value="ACR35097.1"/>
    <property type="molecule type" value="mRNA"/>
</dbReference>
<proteinExistence type="evidence at transcript level"/>
<protein>
    <submittedName>
        <fullName evidence="2">Uncharacterized protein</fullName>
    </submittedName>
</protein>
<accession>C4J1P7</accession>
<feature type="compositionally biased region" description="Polar residues" evidence="1">
    <location>
        <begin position="48"/>
        <end position="57"/>
    </location>
</feature>
<dbReference type="AlphaFoldDB" id="C4J1P7"/>
<sequence length="117" mass="11504">MPRSSARCGCHTGTGAATGSGSGSAGGVGDGKSCRVMNPVDAPGAISPEQSSSSTGLPSRPNRKPPSAELRTDELDVPESAGDATLRSSTISAPEPAGTRQSPAPRSSFDSPAGHSA</sequence>
<feature type="compositionally biased region" description="Gly residues" evidence="1">
    <location>
        <begin position="16"/>
        <end position="30"/>
    </location>
</feature>
<reference evidence="2" key="1">
    <citation type="journal article" date="2009" name="PLoS Genet.">
        <title>Sequencing, mapping, and analysis of 27,455 maize full-length cDNAs.</title>
        <authorList>
            <person name="Soderlund C."/>
            <person name="Descour A."/>
            <person name="Kudrna D."/>
            <person name="Bomhoff M."/>
            <person name="Boyd L."/>
            <person name="Currie J."/>
            <person name="Angelova A."/>
            <person name="Collura K."/>
            <person name="Wissotski M."/>
            <person name="Ashley E."/>
            <person name="Morrow D."/>
            <person name="Fernandes J."/>
            <person name="Walbot V."/>
            <person name="Yu Y."/>
        </authorList>
    </citation>
    <scope>NUCLEOTIDE SEQUENCE</scope>
    <source>
        <strain evidence="2">B73</strain>
    </source>
</reference>
<feature type="compositionally biased region" description="Polar residues" evidence="1">
    <location>
        <begin position="99"/>
        <end position="110"/>
    </location>
</feature>
<organism evidence="2">
    <name type="scientific">Zea mays</name>
    <name type="common">Maize</name>
    <dbReference type="NCBI Taxonomy" id="4577"/>
    <lineage>
        <taxon>Eukaryota</taxon>
        <taxon>Viridiplantae</taxon>
        <taxon>Streptophyta</taxon>
        <taxon>Embryophyta</taxon>
        <taxon>Tracheophyta</taxon>
        <taxon>Spermatophyta</taxon>
        <taxon>Magnoliopsida</taxon>
        <taxon>Liliopsida</taxon>
        <taxon>Poales</taxon>
        <taxon>Poaceae</taxon>
        <taxon>PACMAD clade</taxon>
        <taxon>Panicoideae</taxon>
        <taxon>Andropogonodae</taxon>
        <taxon>Andropogoneae</taxon>
        <taxon>Tripsacinae</taxon>
        <taxon>Zea</taxon>
    </lineage>
</organism>
<feature type="region of interest" description="Disordered" evidence="1">
    <location>
        <begin position="1"/>
        <end position="117"/>
    </location>
</feature>
<evidence type="ECO:0000256" key="1">
    <source>
        <dbReference type="SAM" id="MobiDB-lite"/>
    </source>
</evidence>